<protein>
    <submittedName>
        <fullName evidence="6">WD40-repeat-containing domain protein</fullName>
    </submittedName>
</protein>
<evidence type="ECO:0000313" key="7">
    <source>
        <dbReference type="Proteomes" id="UP000772434"/>
    </source>
</evidence>
<dbReference type="InterPro" id="IPR036322">
    <property type="entry name" value="WD40_repeat_dom_sf"/>
</dbReference>
<dbReference type="GO" id="GO:1990234">
    <property type="term" value="C:transferase complex"/>
    <property type="evidence" value="ECO:0007669"/>
    <property type="project" value="UniProtKB-ARBA"/>
</dbReference>
<dbReference type="CDD" id="cd00200">
    <property type="entry name" value="WD40"/>
    <property type="match status" value="1"/>
</dbReference>
<feature type="domain" description="T6SS Phospholipase effector Tle1-like catalytic" evidence="5">
    <location>
        <begin position="44"/>
        <end position="339"/>
    </location>
</feature>
<dbReference type="PROSITE" id="PS50082">
    <property type="entry name" value="WD_REPEATS_2"/>
    <property type="match status" value="7"/>
</dbReference>
<dbReference type="GO" id="GO:0005634">
    <property type="term" value="C:nucleus"/>
    <property type="evidence" value="ECO:0007669"/>
    <property type="project" value="TreeGrafter"/>
</dbReference>
<evidence type="ECO:0000256" key="3">
    <source>
        <dbReference type="PROSITE-ProRule" id="PRU00221"/>
    </source>
</evidence>
<reference evidence="6" key="1">
    <citation type="submission" date="2020-11" db="EMBL/GenBank/DDBJ databases">
        <authorList>
            <consortium name="DOE Joint Genome Institute"/>
            <person name="Ahrendt S."/>
            <person name="Riley R."/>
            <person name="Andreopoulos W."/>
            <person name="Labutti K."/>
            <person name="Pangilinan J."/>
            <person name="Ruiz-Duenas F.J."/>
            <person name="Barrasa J.M."/>
            <person name="Sanchez-Garcia M."/>
            <person name="Camarero S."/>
            <person name="Miyauchi S."/>
            <person name="Serrano A."/>
            <person name="Linde D."/>
            <person name="Babiker R."/>
            <person name="Drula E."/>
            <person name="Ayuso-Fernandez I."/>
            <person name="Pacheco R."/>
            <person name="Padilla G."/>
            <person name="Ferreira P."/>
            <person name="Barriuso J."/>
            <person name="Kellner H."/>
            <person name="Castanera R."/>
            <person name="Alfaro M."/>
            <person name="Ramirez L."/>
            <person name="Pisabarro A.G."/>
            <person name="Kuo A."/>
            <person name="Tritt A."/>
            <person name="Lipzen A."/>
            <person name="He G."/>
            <person name="Yan M."/>
            <person name="Ng V."/>
            <person name="Cullen D."/>
            <person name="Martin F."/>
            <person name="Rosso M.-N."/>
            <person name="Henrissat B."/>
            <person name="Hibbett D."/>
            <person name="Martinez A.T."/>
            <person name="Grigoriev I.V."/>
        </authorList>
    </citation>
    <scope>NUCLEOTIDE SEQUENCE</scope>
    <source>
        <strain evidence="6">AH 40177</strain>
    </source>
</reference>
<dbReference type="AlphaFoldDB" id="A0A9P5P774"/>
<dbReference type="PANTHER" id="PTHR22847">
    <property type="entry name" value="WD40 REPEAT PROTEIN"/>
    <property type="match status" value="1"/>
</dbReference>
<dbReference type="InterPro" id="IPR029058">
    <property type="entry name" value="AB_hydrolase_fold"/>
</dbReference>
<keyword evidence="1 3" id="KW-0853">WD repeat</keyword>
<dbReference type="SUPFAM" id="SSF53474">
    <property type="entry name" value="alpha/beta-Hydrolases"/>
    <property type="match status" value="1"/>
</dbReference>
<proteinExistence type="predicted"/>
<dbReference type="Pfam" id="PF00400">
    <property type="entry name" value="WD40"/>
    <property type="match status" value="7"/>
</dbReference>
<feature type="repeat" description="WD" evidence="3">
    <location>
        <begin position="795"/>
        <end position="836"/>
    </location>
</feature>
<gene>
    <name evidence="6" type="ORF">BDP27DRAFT_1515394</name>
</gene>
<dbReference type="PROSITE" id="PS00678">
    <property type="entry name" value="WD_REPEATS_1"/>
    <property type="match status" value="3"/>
</dbReference>
<name>A0A9P5P774_9AGAR</name>
<dbReference type="EMBL" id="JADNRY010000465">
    <property type="protein sequence ID" value="KAF9050916.1"/>
    <property type="molecule type" value="Genomic_DNA"/>
</dbReference>
<dbReference type="Gene3D" id="2.130.10.10">
    <property type="entry name" value="YVTN repeat-like/Quinoprotein amine dehydrogenase"/>
    <property type="match status" value="3"/>
</dbReference>
<evidence type="ECO:0000313" key="6">
    <source>
        <dbReference type="EMBL" id="KAF9050916.1"/>
    </source>
</evidence>
<dbReference type="PANTHER" id="PTHR22847:SF637">
    <property type="entry name" value="WD REPEAT DOMAIN 5B"/>
    <property type="match status" value="1"/>
</dbReference>
<feature type="repeat" description="WD" evidence="3">
    <location>
        <begin position="667"/>
        <end position="709"/>
    </location>
</feature>
<sequence length="874" mass="96591">MESMSTSTQPDDTGAKLATSEPKVLRDETGSCRCGAPGTTGKRRNLVVCIDGTSNKFGLKNTNIVELYSRLAKNKDQLTFYNSGIGTYAEPSWKSWDYWKQVGMNKLDLALALRFEKILLDAYRWLSEIYEDGDRIFLFGFSRGAYQVRALAGMIEKVGLIHKGNEAQIPFAYELYARSTDEQPPNPTQDNLKEYMPWRFKTTFSRTDVRVHFVGVWDTVSSVGLVRADKNLPLTTCGMHHVCYFRHALALDECRVKFLPEYTYGGVAKIAKPGPKVAKPVKNVATLDTNTQSEPQTKSPSGNTKEVWFVGTHSDIGGGNVMNTSLDLYGPALRWMIHESIIASISLTPLQPKLVTETQSDGDGMHDSMVWYCLPLEIFCIKRLSYKGSKETTWWPHLGASRQVADGQLIHTSAYNKQGHRGHIKAHFPTAWGVAESEKPSDDKLEKDLFDKFLENLDPVAATTKVDNKILDHLHALVEICSSPQGLNSLQERADAAKSYATSLYSAISKIPDILESEGRNFNLEAILLILGILLKFPLGALSKKALNEMPSVITKLRESAADRVLAEQFLRAFSTGQLLCIQSPTSGEIHSVAFSPDGKHIASGSFDHNIHIWDLKTGEELQVFQGHTDFVLSVAYSPNGKHIVSGSADTTIRIWNSEMGEELRVLQGHTRIVGSVAFSSPDGKYIVSGSDDTTVHIWDSETGGEEKVLRGHTNWVQSVACSLDGKKIVSGSNDQTICIWNLETGEELHVLQGHTWLVMSVAFSPDGNRIVSGSTDDNVRIWDAGTGKEVGAPLEGHTDSVWSVAYSPTGKHIASGSQDGTVRLWSAETRELLCVFEGHTRSVYSVAFSPDGKHIASGSPDGTIRLWMWKWEE</sequence>
<feature type="compositionally biased region" description="Polar residues" evidence="4">
    <location>
        <begin position="1"/>
        <end position="11"/>
    </location>
</feature>
<organism evidence="6 7">
    <name type="scientific">Rhodocollybia butyracea</name>
    <dbReference type="NCBI Taxonomy" id="206335"/>
    <lineage>
        <taxon>Eukaryota</taxon>
        <taxon>Fungi</taxon>
        <taxon>Dikarya</taxon>
        <taxon>Basidiomycota</taxon>
        <taxon>Agaricomycotina</taxon>
        <taxon>Agaricomycetes</taxon>
        <taxon>Agaricomycetidae</taxon>
        <taxon>Agaricales</taxon>
        <taxon>Marasmiineae</taxon>
        <taxon>Omphalotaceae</taxon>
        <taxon>Rhodocollybia</taxon>
    </lineage>
</organism>
<feature type="region of interest" description="Disordered" evidence="4">
    <location>
        <begin position="1"/>
        <end position="32"/>
    </location>
</feature>
<feature type="repeat" description="WD" evidence="3">
    <location>
        <begin position="710"/>
        <end position="751"/>
    </location>
</feature>
<dbReference type="OrthoDB" id="538223at2759"/>
<accession>A0A9P5P774</accession>
<feature type="repeat" description="WD" evidence="3">
    <location>
        <begin position="837"/>
        <end position="868"/>
    </location>
</feature>
<feature type="repeat" description="WD" evidence="3">
    <location>
        <begin position="625"/>
        <end position="666"/>
    </location>
</feature>
<dbReference type="InterPro" id="IPR020472">
    <property type="entry name" value="WD40_PAC1"/>
</dbReference>
<evidence type="ECO:0000256" key="2">
    <source>
        <dbReference type="ARBA" id="ARBA00022737"/>
    </source>
</evidence>
<evidence type="ECO:0000256" key="1">
    <source>
        <dbReference type="ARBA" id="ARBA00022574"/>
    </source>
</evidence>
<dbReference type="Pfam" id="PF09994">
    <property type="entry name" value="T6SS_Tle1-like_cat"/>
    <property type="match status" value="1"/>
</dbReference>
<dbReference type="InterPro" id="IPR018712">
    <property type="entry name" value="Tle1-like_cat"/>
</dbReference>
<keyword evidence="7" id="KW-1185">Reference proteome</keyword>
<dbReference type="SUPFAM" id="SSF50978">
    <property type="entry name" value="WD40 repeat-like"/>
    <property type="match status" value="1"/>
</dbReference>
<dbReference type="Proteomes" id="UP000772434">
    <property type="component" value="Unassembled WGS sequence"/>
</dbReference>
<dbReference type="PROSITE" id="PS50294">
    <property type="entry name" value="WD_REPEATS_REGION"/>
    <property type="match status" value="7"/>
</dbReference>
<evidence type="ECO:0000259" key="5">
    <source>
        <dbReference type="Pfam" id="PF09994"/>
    </source>
</evidence>
<dbReference type="InterPro" id="IPR015943">
    <property type="entry name" value="WD40/YVTN_repeat-like_dom_sf"/>
</dbReference>
<keyword evidence="2" id="KW-0677">Repeat</keyword>
<evidence type="ECO:0000256" key="4">
    <source>
        <dbReference type="SAM" id="MobiDB-lite"/>
    </source>
</evidence>
<feature type="repeat" description="WD" evidence="3">
    <location>
        <begin position="752"/>
        <end position="793"/>
    </location>
</feature>
<dbReference type="PRINTS" id="PR00320">
    <property type="entry name" value="GPROTEINBRPT"/>
</dbReference>
<dbReference type="InterPro" id="IPR001680">
    <property type="entry name" value="WD40_rpt"/>
</dbReference>
<dbReference type="SMART" id="SM00320">
    <property type="entry name" value="WD40"/>
    <property type="match status" value="7"/>
</dbReference>
<feature type="repeat" description="WD" evidence="3">
    <location>
        <begin position="583"/>
        <end position="624"/>
    </location>
</feature>
<comment type="caution">
    <text evidence="6">The sequence shown here is derived from an EMBL/GenBank/DDBJ whole genome shotgun (WGS) entry which is preliminary data.</text>
</comment>
<dbReference type="InterPro" id="IPR019775">
    <property type="entry name" value="WD40_repeat_CS"/>
</dbReference>